<keyword evidence="1" id="KW-0812">Transmembrane</keyword>
<evidence type="ECO:0000256" key="1">
    <source>
        <dbReference type="SAM" id="Phobius"/>
    </source>
</evidence>
<dbReference type="EMBL" id="MHCZ01000034">
    <property type="protein sequence ID" value="OGY29380.1"/>
    <property type="molecule type" value="Genomic_DNA"/>
</dbReference>
<dbReference type="STRING" id="1802603.A3F35_01465"/>
<gene>
    <name evidence="2" type="ORF">A3F35_01465</name>
</gene>
<keyword evidence="1" id="KW-1133">Transmembrane helix</keyword>
<evidence type="ECO:0000313" key="3">
    <source>
        <dbReference type="Proteomes" id="UP000178068"/>
    </source>
</evidence>
<feature type="transmembrane region" description="Helical" evidence="1">
    <location>
        <begin position="7"/>
        <end position="30"/>
    </location>
</feature>
<dbReference type="Proteomes" id="UP000178068">
    <property type="component" value="Unassembled WGS sequence"/>
</dbReference>
<sequence length="138" mass="14934">MKQQGQALILFIVAIAAAISIITTAVLALVGQAKALVLQELGERVYYAAESGSEQAIMKLVRNPSTCPPPGPPANESFVQDSVNITITYEDSLGVCAVTSQAQKDNVLRKIQFSAGYDNNPVSLTYRKFNICCWKEIP</sequence>
<protein>
    <recommendedName>
        <fullName evidence="4">Type 4 fimbrial biogenesis protein PilX N-terminal domain-containing protein</fullName>
    </recommendedName>
</protein>
<organism evidence="2 3">
    <name type="scientific">Candidatus Woykebacteria bacterium RIFCSPHIGHO2_12_FULL_45_10</name>
    <dbReference type="NCBI Taxonomy" id="1802603"/>
    <lineage>
        <taxon>Bacteria</taxon>
        <taxon>Candidatus Woykeibacteriota</taxon>
    </lineage>
</organism>
<name>A0A1G1WPV9_9BACT</name>
<accession>A0A1G1WPV9</accession>
<comment type="caution">
    <text evidence="2">The sequence shown here is derived from an EMBL/GenBank/DDBJ whole genome shotgun (WGS) entry which is preliminary data.</text>
</comment>
<evidence type="ECO:0000313" key="2">
    <source>
        <dbReference type="EMBL" id="OGY29380.1"/>
    </source>
</evidence>
<keyword evidence="1" id="KW-0472">Membrane</keyword>
<dbReference type="AlphaFoldDB" id="A0A1G1WPV9"/>
<reference evidence="2 3" key="1">
    <citation type="journal article" date="2016" name="Nat. Commun.">
        <title>Thousands of microbial genomes shed light on interconnected biogeochemical processes in an aquifer system.</title>
        <authorList>
            <person name="Anantharaman K."/>
            <person name="Brown C.T."/>
            <person name="Hug L.A."/>
            <person name="Sharon I."/>
            <person name="Castelle C.J."/>
            <person name="Probst A.J."/>
            <person name="Thomas B.C."/>
            <person name="Singh A."/>
            <person name="Wilkins M.J."/>
            <person name="Karaoz U."/>
            <person name="Brodie E.L."/>
            <person name="Williams K.H."/>
            <person name="Hubbard S.S."/>
            <person name="Banfield J.F."/>
        </authorList>
    </citation>
    <scope>NUCLEOTIDE SEQUENCE [LARGE SCALE GENOMIC DNA]</scope>
</reference>
<proteinExistence type="predicted"/>
<evidence type="ECO:0008006" key="4">
    <source>
        <dbReference type="Google" id="ProtNLM"/>
    </source>
</evidence>